<protein>
    <recommendedName>
        <fullName evidence="6">Olduvai domain-containing protein</fullName>
    </recommendedName>
</protein>
<feature type="transmembrane region" description="Helical" evidence="5">
    <location>
        <begin position="1527"/>
        <end position="1552"/>
    </location>
</feature>
<accession>A0ABQ9THF8</accession>
<evidence type="ECO:0000313" key="8">
    <source>
        <dbReference type="Proteomes" id="UP001266305"/>
    </source>
</evidence>
<evidence type="ECO:0000259" key="6">
    <source>
        <dbReference type="PROSITE" id="PS51316"/>
    </source>
</evidence>
<dbReference type="PANTHER" id="PTHR14199">
    <property type="entry name" value="NEUROBLASTOMA BREAKPOINT FAMILY MEMBER 6-LIKE PROTEIN"/>
    <property type="match status" value="1"/>
</dbReference>
<dbReference type="SMART" id="SM01148">
    <property type="entry name" value="DUF1220"/>
    <property type="match status" value="2"/>
</dbReference>
<evidence type="ECO:0000256" key="5">
    <source>
        <dbReference type="SAM" id="Phobius"/>
    </source>
</evidence>
<reference evidence="7 8" key="1">
    <citation type="submission" date="2023-05" db="EMBL/GenBank/DDBJ databases">
        <title>B98-5 Cell Line De Novo Hybrid Assembly: An Optical Mapping Approach.</title>
        <authorList>
            <person name="Kananen K."/>
            <person name="Auerbach J.A."/>
            <person name="Kautto E."/>
            <person name="Blachly J.S."/>
        </authorList>
    </citation>
    <scope>NUCLEOTIDE SEQUENCE [LARGE SCALE GENOMIC DNA]</scope>
    <source>
        <strain evidence="7">B95-8</strain>
        <tissue evidence="7">Cell line</tissue>
    </source>
</reference>
<evidence type="ECO:0000256" key="3">
    <source>
        <dbReference type="ARBA" id="ARBA00038417"/>
    </source>
</evidence>
<feature type="compositionally biased region" description="Acidic residues" evidence="4">
    <location>
        <begin position="1114"/>
        <end position="1123"/>
    </location>
</feature>
<name>A0ABQ9THF8_SAGOE</name>
<gene>
    <name evidence="7" type="ORF">P7K49_037209</name>
</gene>
<evidence type="ECO:0000256" key="2">
    <source>
        <dbReference type="ARBA" id="ARBA00023054"/>
    </source>
</evidence>
<feature type="region of interest" description="Disordered" evidence="4">
    <location>
        <begin position="1113"/>
        <end position="1150"/>
    </location>
</feature>
<dbReference type="Proteomes" id="UP001266305">
    <property type="component" value="Unassembled WGS sequence"/>
</dbReference>
<evidence type="ECO:0000256" key="4">
    <source>
        <dbReference type="SAM" id="MobiDB-lite"/>
    </source>
</evidence>
<keyword evidence="1" id="KW-0677">Repeat</keyword>
<keyword evidence="2" id="KW-0175">Coiled coil</keyword>
<feature type="transmembrane region" description="Helical" evidence="5">
    <location>
        <begin position="1601"/>
        <end position="1622"/>
    </location>
</feature>
<organism evidence="7 8">
    <name type="scientific">Saguinus oedipus</name>
    <name type="common">Cotton-top tamarin</name>
    <name type="synonym">Oedipomidas oedipus</name>
    <dbReference type="NCBI Taxonomy" id="9490"/>
    <lineage>
        <taxon>Eukaryota</taxon>
        <taxon>Metazoa</taxon>
        <taxon>Chordata</taxon>
        <taxon>Craniata</taxon>
        <taxon>Vertebrata</taxon>
        <taxon>Euteleostomi</taxon>
        <taxon>Mammalia</taxon>
        <taxon>Eutheria</taxon>
        <taxon>Euarchontoglires</taxon>
        <taxon>Primates</taxon>
        <taxon>Haplorrhini</taxon>
        <taxon>Platyrrhini</taxon>
        <taxon>Cebidae</taxon>
        <taxon>Callitrichinae</taxon>
        <taxon>Saguinus</taxon>
    </lineage>
</organism>
<dbReference type="PANTHER" id="PTHR14199:SF35">
    <property type="entry name" value="NEUROBLASTOMA BREAKPOINT FAMILY MEMBER 1-RELATED"/>
    <property type="match status" value="1"/>
</dbReference>
<comment type="caution">
    <text evidence="7">The sequence shown here is derived from an EMBL/GenBank/DDBJ whole genome shotgun (WGS) entry which is preliminary data.</text>
</comment>
<comment type="similarity">
    <text evidence="3">Belongs to the NBPF family.</text>
</comment>
<feature type="transmembrane region" description="Helical" evidence="5">
    <location>
        <begin position="1634"/>
        <end position="1655"/>
    </location>
</feature>
<dbReference type="Pfam" id="PF06758">
    <property type="entry name" value="Olduvai"/>
    <property type="match status" value="1"/>
</dbReference>
<evidence type="ECO:0000313" key="7">
    <source>
        <dbReference type="EMBL" id="KAK2084176.1"/>
    </source>
</evidence>
<keyword evidence="8" id="KW-1185">Reference proteome</keyword>
<dbReference type="InterPro" id="IPR010630">
    <property type="entry name" value="Olduvai_dom"/>
</dbReference>
<evidence type="ECO:0000256" key="1">
    <source>
        <dbReference type="ARBA" id="ARBA00022737"/>
    </source>
</evidence>
<dbReference type="PROSITE" id="PS51316">
    <property type="entry name" value="ODV"/>
    <property type="match status" value="2"/>
</dbReference>
<keyword evidence="5" id="KW-0472">Membrane</keyword>
<dbReference type="EMBL" id="JASSZA010000022">
    <property type="protein sequence ID" value="KAK2084176.1"/>
    <property type="molecule type" value="Genomic_DNA"/>
</dbReference>
<keyword evidence="5" id="KW-1133">Transmembrane helix</keyword>
<keyword evidence="5" id="KW-0812">Transmembrane</keyword>
<dbReference type="InterPro" id="IPR055306">
    <property type="entry name" value="NBPF"/>
</dbReference>
<proteinExistence type="inferred from homology"/>
<feature type="domain" description="Olduvai" evidence="6">
    <location>
        <begin position="1113"/>
        <end position="1208"/>
    </location>
</feature>
<sequence length="1662" mass="192786">MVAPGRICSRQTTEVNFPDIVENSYTQQEETKLSFRDSKNRLLLSQVAYFQNYQLKTDKDQKDHDEEQKYRDSKNKLLMSQVAYYLACRLKLKFCGFLCSAPAPGRPPLRKISAVNIPEGIEKSCSQQEEKKPNVRASKNRLLSQVAYFQNYRMKTYKDQKDQEEEQNYRDSKNKLFMSQVAYYLACRLKMKVPGLLRSAPNVIMVASGKPFSKKFPEVNVPEGTEKSCSQQEDKKLDFGVSKNRCLMNEVNYSLNYQLKMYEDRKDHDEEQKYGDSKNKLVMSQVVCYLGCQLKMEVPEFLCSAPNVIMVVASGMPFSGMIPEVNVPEGIEKFCSQQEDNKLDVRVSKNRCLMSEVNYSLNYQLKMFEDRKDHDEEQKYGDSKNKLVMSQVVYYLGCQLKTEVPGFLCSAPNVICPNGRLFTRKMPEVNVPQGIEKFCFQQDDNNLDVRVSKNKCLMSEVNYSLNYQLKMFEDQKDYDEEQKYRDSKNKLVMSQVVCYLACQLTTEVPGFLCSAPNVICPNGRLFTRKMPEVNVPQGIEKFCFQQDDNKLDFGVSKNRCLMSEVNYSLNYQLKMFEDRKDHDEEQKYGDSENKLVMSQVVCYLACQLKMEVPGFLCSAPNVIMVASGKLLTGKIPEVNIPEGIEKSCFQQEDNKLDVRFSKNRCLMSEVNYSLNYQLKIFEDRKDHDEEQKYGDSENKLVMSQVVYYLACQLMTEVPGFLCSASNVIMVASGKLLTGKIPEVNVPEGIEKSCFQQEDNKLDVRFSKNRCLMSEVNYSLNYQLKIFEDRKDHNEKQKYEDSENKLVMSQVVCYLACQLKTEVPGFLCSAPNVIMVASGRFFSGKIPEVNIPEGIEKSCSQQEDNISDVRINENRCLMSEVNYSLNYQLKTYEDRKDHNEEQKYGDSKNKLLMSQAAYYYLGCRLKMEEVNIPEGMETFCSQQEKNNPNGRASKNRLLLSQVAYFQNYQMKTYEDQKDHNEEQKYGDRKNKLLMSQVAYYLSCRRKTEVPGFLCSAPNVIMVASGRPLSGKISEVNISEGIEKFCSQQEDNKPNVGVSKNRCLMSEVNYSLNYQLKTYNDQKDHDEEQKYGDSKNKLYRSQAAYYLGCRLKVEESQGDDEEEEEKGPVSPRNLQESVEAEAPQESWDEGDLTLSVPPGTSAFNETYRSNLHSLEEQHVNLAVDTDSEYAIVKRVKMTKKKKQTKAHHAPGNSEQLLSMELVEAEEPEVFRYSLDLLYSTHTAYPEFYYTCQAYTYVIFVFVEERVRLTLDMDSRFLTMTVIRLPLVSWAEKVPFVSHRDCNTRTVPPFVHHHDCGTRTVPPFVYHRDRDTRTVPPFVYHRDRGTRTVPPFVYHRDRGTRTVPPFVYHRDRGTRTVPPFVYHRDRGTRTVPPFVYHRDRGTRTVPPFVYHRDRDTRTVPPFVYHRDRDTRTVPPFVYHRDRDTRTVPPFVYHRDRDTRTVSPFVYHRDRDIRTVSPFVYHHDRGTRIVPPFVHCQDRDTGLFQHLSTTMILVPELFHHFSITMIVIQQLFHHLSTTMIVVPGLFHHLSVTMIVILGRFHHLSITVIMVPGLFHHFSVTMIVIPGPFHHFSTTMIVVPGLFHHFSVKIIMVPELFHHLSVSMIVIPGLFHHLSVTMIVIPGLFHHLSITIIVMTDLYLSETPYLY</sequence>
<feature type="domain" description="Olduvai" evidence="6">
    <location>
        <begin position="1216"/>
        <end position="1295"/>
    </location>
</feature>
<feature type="transmembrane region" description="Helical" evidence="5">
    <location>
        <begin position="1559"/>
        <end position="1581"/>
    </location>
</feature>